<feature type="coiled-coil region" evidence="16">
    <location>
        <begin position="346"/>
        <end position="426"/>
    </location>
</feature>
<keyword evidence="12 18" id="KW-1133">Transmembrane helix</keyword>
<feature type="domain" description="Polysaccharide chain length determinant N-terminal" evidence="19">
    <location>
        <begin position="35"/>
        <end position="124"/>
    </location>
</feature>
<keyword evidence="5" id="KW-1003">Cell membrane</keyword>
<keyword evidence="10" id="KW-0418">Kinase</keyword>
<evidence type="ECO:0000256" key="7">
    <source>
        <dbReference type="ARBA" id="ARBA00022679"/>
    </source>
</evidence>
<sequence>MVSDSIGASAPVTPRSGQPFETEEGPAQSEALFDLDLRSIYIAIQRNKWPIVGIVTAALVLGFVVTLLTVPKYVATSRVLIEQEVEQILEDKGPARIAPLDAQLFLSTQVDVLKSQSLAQRVVESEGLADDAAFYDSLGVKMADEGDLTSATNYPGDLAAFRRDLAVELLTKNLTVNLPLNSRLVSIMFTSASPDMSARIANSVATNYIESNLARKFDSSAYAREFLSQQLADARKKLEQSERDLNQYSREAGLIRVGGQGQNADKETTLSVTNESLVQINSAAATATSQRVAAQDRWENLRNQPILSIPEVLNNPAVQSLITQRSTIQSDLAEESVKHLDDHPNVQALESQLARIDSQIDSLGNSIKRSARLEYEAAKDREDSLQSRVSGLRSEALDEQDRGVQYNVLRREAETARALYEALLTRYNELSATAGAASNNVSLVDVAERPNEPDSPNPVLNMMLAFLAGIAAAAAFVFLREQFDDVMRSPEDVERKLGVPMLALIPKVEDEVLTEDLADPKSPISEAYLSLLTNLRYSSGDGLPKTMTVVSATASEGKTTTAHTLAKEIASQNRRTLLIDADLRRPTLHRRLANADQLGFTSLLAGEKNLLDVIVPGPVANLYYMTALPIPPSPSSLLATADLEGIIAELSKDYDHIIFDSPPVLGLSDALTIAVHVDRLLFVVDASAGKRGSVKTSMRRLQMVGAPIAGVVLTKFDASKISGAYSYYGYDYYAYGEEH</sequence>
<evidence type="ECO:0000256" key="18">
    <source>
        <dbReference type="SAM" id="Phobius"/>
    </source>
</evidence>
<feature type="domain" description="Tyrosine-protein kinase G-rich" evidence="21">
    <location>
        <begin position="409"/>
        <end position="481"/>
    </location>
</feature>
<evidence type="ECO:0000256" key="15">
    <source>
        <dbReference type="ARBA" id="ARBA00051245"/>
    </source>
</evidence>
<dbReference type="EC" id="2.7.10.2" evidence="4"/>
<dbReference type="PANTHER" id="PTHR32309:SF13">
    <property type="entry name" value="FERRIC ENTEROBACTIN TRANSPORT PROTEIN FEPE"/>
    <property type="match status" value="1"/>
</dbReference>
<evidence type="ECO:0000256" key="5">
    <source>
        <dbReference type="ARBA" id="ARBA00022475"/>
    </source>
</evidence>
<evidence type="ECO:0000256" key="3">
    <source>
        <dbReference type="ARBA" id="ARBA00008883"/>
    </source>
</evidence>
<dbReference type="Pfam" id="PF02706">
    <property type="entry name" value="Wzz"/>
    <property type="match status" value="1"/>
</dbReference>
<organism evidence="22 23">
    <name type="scientific">Qipengyuania mesophila</name>
    <dbReference type="NCBI Taxonomy" id="2867246"/>
    <lineage>
        <taxon>Bacteria</taxon>
        <taxon>Pseudomonadati</taxon>
        <taxon>Pseudomonadota</taxon>
        <taxon>Alphaproteobacteria</taxon>
        <taxon>Sphingomonadales</taxon>
        <taxon>Erythrobacteraceae</taxon>
        <taxon>Qipengyuania</taxon>
    </lineage>
</organism>
<keyword evidence="13 18" id="KW-0472">Membrane</keyword>
<reference evidence="22 23" key="1">
    <citation type="submission" date="2021-08" db="EMBL/GenBank/DDBJ databases">
        <title>Comparative Genomics Analysis of the Genus Qipengyuania Reveals Extensive Genetic Diversity and Metabolic Versatility, Including the Description of Fifteen Novel Species.</title>
        <authorList>
            <person name="Liu Y."/>
        </authorList>
    </citation>
    <scope>NUCLEOTIDE SEQUENCE [LARGE SCALE GENOMIC DNA]</scope>
    <source>
        <strain evidence="22 23">YG27</strain>
    </source>
</reference>
<evidence type="ECO:0000256" key="10">
    <source>
        <dbReference type="ARBA" id="ARBA00022777"/>
    </source>
</evidence>
<gene>
    <name evidence="22" type="ORF">K3181_01090</name>
</gene>
<feature type="domain" description="AAA" evidence="20">
    <location>
        <begin position="556"/>
        <end position="673"/>
    </location>
</feature>
<keyword evidence="23" id="KW-1185">Reference proteome</keyword>
<keyword evidence="16" id="KW-0175">Coiled coil</keyword>
<dbReference type="RefSeq" id="WP_221600005.1">
    <property type="nucleotide sequence ID" value="NZ_JAIGNU010000001.1"/>
</dbReference>
<dbReference type="EMBL" id="JAIGNU010000001">
    <property type="protein sequence ID" value="MBX7500034.1"/>
    <property type="molecule type" value="Genomic_DNA"/>
</dbReference>
<dbReference type="NCBIfam" id="TIGR01007">
    <property type="entry name" value="eps_fam"/>
    <property type="match status" value="1"/>
</dbReference>
<feature type="coiled-coil region" evidence="16">
    <location>
        <begin position="224"/>
        <end position="251"/>
    </location>
</feature>
<evidence type="ECO:0000259" key="21">
    <source>
        <dbReference type="Pfam" id="PF13807"/>
    </source>
</evidence>
<evidence type="ECO:0000256" key="16">
    <source>
        <dbReference type="SAM" id="Coils"/>
    </source>
</evidence>
<evidence type="ECO:0000313" key="23">
    <source>
        <dbReference type="Proteomes" id="UP000782554"/>
    </source>
</evidence>
<keyword evidence="9" id="KW-0547">Nucleotide-binding</keyword>
<evidence type="ECO:0000256" key="4">
    <source>
        <dbReference type="ARBA" id="ARBA00011903"/>
    </source>
</evidence>
<evidence type="ECO:0000256" key="6">
    <source>
        <dbReference type="ARBA" id="ARBA00022519"/>
    </source>
</evidence>
<evidence type="ECO:0000256" key="2">
    <source>
        <dbReference type="ARBA" id="ARBA00007316"/>
    </source>
</evidence>
<keyword evidence="11" id="KW-0067">ATP-binding</keyword>
<dbReference type="Gene3D" id="3.40.50.300">
    <property type="entry name" value="P-loop containing nucleotide triphosphate hydrolases"/>
    <property type="match status" value="1"/>
</dbReference>
<evidence type="ECO:0000256" key="12">
    <source>
        <dbReference type="ARBA" id="ARBA00022989"/>
    </source>
</evidence>
<evidence type="ECO:0000256" key="13">
    <source>
        <dbReference type="ARBA" id="ARBA00023136"/>
    </source>
</evidence>
<comment type="similarity">
    <text evidence="3">Belongs to the etk/wzc family.</text>
</comment>
<comment type="caution">
    <text evidence="22">The sequence shown here is derived from an EMBL/GenBank/DDBJ whole genome shotgun (WGS) entry which is preliminary data.</text>
</comment>
<dbReference type="InterPro" id="IPR005702">
    <property type="entry name" value="Wzc-like_C"/>
</dbReference>
<comment type="catalytic activity">
    <reaction evidence="15">
        <text>L-tyrosyl-[protein] + ATP = O-phospho-L-tyrosyl-[protein] + ADP + H(+)</text>
        <dbReference type="Rhea" id="RHEA:10596"/>
        <dbReference type="Rhea" id="RHEA-COMP:10136"/>
        <dbReference type="Rhea" id="RHEA-COMP:20101"/>
        <dbReference type="ChEBI" id="CHEBI:15378"/>
        <dbReference type="ChEBI" id="CHEBI:30616"/>
        <dbReference type="ChEBI" id="CHEBI:46858"/>
        <dbReference type="ChEBI" id="CHEBI:61978"/>
        <dbReference type="ChEBI" id="CHEBI:456216"/>
        <dbReference type="EC" id="2.7.10.2"/>
    </reaction>
</comment>
<accession>A0ABS7JR10</accession>
<evidence type="ECO:0000256" key="11">
    <source>
        <dbReference type="ARBA" id="ARBA00022840"/>
    </source>
</evidence>
<dbReference type="SUPFAM" id="SSF52540">
    <property type="entry name" value="P-loop containing nucleoside triphosphate hydrolases"/>
    <property type="match status" value="1"/>
</dbReference>
<dbReference type="InterPro" id="IPR025669">
    <property type="entry name" value="AAA_dom"/>
</dbReference>
<evidence type="ECO:0000256" key="17">
    <source>
        <dbReference type="SAM" id="MobiDB-lite"/>
    </source>
</evidence>
<dbReference type="Pfam" id="PF13614">
    <property type="entry name" value="AAA_31"/>
    <property type="match status" value="1"/>
</dbReference>
<evidence type="ECO:0000256" key="14">
    <source>
        <dbReference type="ARBA" id="ARBA00023137"/>
    </source>
</evidence>
<evidence type="ECO:0000256" key="9">
    <source>
        <dbReference type="ARBA" id="ARBA00022741"/>
    </source>
</evidence>
<dbReference type="InterPro" id="IPR027417">
    <property type="entry name" value="P-loop_NTPase"/>
</dbReference>
<name>A0ABS7JR10_9SPHN</name>
<evidence type="ECO:0000256" key="8">
    <source>
        <dbReference type="ARBA" id="ARBA00022692"/>
    </source>
</evidence>
<dbReference type="InterPro" id="IPR032807">
    <property type="entry name" value="GNVR"/>
</dbReference>
<keyword evidence="8 18" id="KW-0812">Transmembrane</keyword>
<evidence type="ECO:0000256" key="1">
    <source>
        <dbReference type="ARBA" id="ARBA00004429"/>
    </source>
</evidence>
<protein>
    <recommendedName>
        <fullName evidence="4">non-specific protein-tyrosine kinase</fullName>
        <ecNumber evidence="4">2.7.10.2</ecNumber>
    </recommendedName>
</protein>
<dbReference type="PANTHER" id="PTHR32309">
    <property type="entry name" value="TYROSINE-PROTEIN KINASE"/>
    <property type="match status" value="1"/>
</dbReference>
<proteinExistence type="inferred from homology"/>
<keyword evidence="14" id="KW-0829">Tyrosine-protein kinase</keyword>
<feature type="transmembrane region" description="Helical" evidence="18">
    <location>
        <begin position="49"/>
        <end position="70"/>
    </location>
</feature>
<evidence type="ECO:0000313" key="22">
    <source>
        <dbReference type="EMBL" id="MBX7500034.1"/>
    </source>
</evidence>
<dbReference type="InterPro" id="IPR050445">
    <property type="entry name" value="Bact_polysacc_biosynth/exp"/>
</dbReference>
<comment type="subcellular location">
    <subcellularLocation>
        <location evidence="1">Cell inner membrane</location>
        <topology evidence="1">Multi-pass membrane protein</topology>
    </subcellularLocation>
</comment>
<dbReference type="GO" id="GO:0004715">
    <property type="term" value="F:non-membrane spanning protein tyrosine kinase activity"/>
    <property type="evidence" value="ECO:0007669"/>
    <property type="project" value="UniProtKB-EC"/>
</dbReference>
<comment type="similarity">
    <text evidence="2">Belongs to the CpsD/CapB family.</text>
</comment>
<keyword evidence="6" id="KW-0997">Cell inner membrane</keyword>
<evidence type="ECO:0000259" key="20">
    <source>
        <dbReference type="Pfam" id="PF13614"/>
    </source>
</evidence>
<dbReference type="InterPro" id="IPR003856">
    <property type="entry name" value="LPS_length_determ_N"/>
</dbReference>
<dbReference type="Proteomes" id="UP000782554">
    <property type="component" value="Unassembled WGS sequence"/>
</dbReference>
<feature type="region of interest" description="Disordered" evidence="17">
    <location>
        <begin position="1"/>
        <end position="27"/>
    </location>
</feature>
<dbReference type="Pfam" id="PF13807">
    <property type="entry name" value="GNVR"/>
    <property type="match status" value="1"/>
</dbReference>
<dbReference type="CDD" id="cd05387">
    <property type="entry name" value="BY-kinase"/>
    <property type="match status" value="1"/>
</dbReference>
<evidence type="ECO:0000259" key="19">
    <source>
        <dbReference type="Pfam" id="PF02706"/>
    </source>
</evidence>
<keyword evidence="7 22" id="KW-0808">Transferase</keyword>